<dbReference type="Gene3D" id="1.20.1640.10">
    <property type="entry name" value="Multidrug efflux transporter AcrB transmembrane domain"/>
    <property type="match status" value="2"/>
</dbReference>
<feature type="transmembrane region" description="Helical" evidence="1">
    <location>
        <begin position="12"/>
        <end position="29"/>
    </location>
</feature>
<dbReference type="RefSeq" id="WP_073581219.1">
    <property type="nucleotide sequence ID" value="NZ_CBCSEA010000001.1"/>
</dbReference>
<feature type="transmembrane region" description="Helical" evidence="1">
    <location>
        <begin position="333"/>
        <end position="352"/>
    </location>
</feature>
<evidence type="ECO:0000256" key="1">
    <source>
        <dbReference type="SAM" id="Phobius"/>
    </source>
</evidence>
<accession>A0A1M7ZU00</accession>
<feature type="transmembrane region" description="Helical" evidence="1">
    <location>
        <begin position="385"/>
        <end position="406"/>
    </location>
</feature>
<evidence type="ECO:0000259" key="2">
    <source>
        <dbReference type="PROSITE" id="PS50156"/>
    </source>
</evidence>
<keyword evidence="1" id="KW-0472">Membrane</keyword>
<keyword evidence="1" id="KW-1133">Transmembrane helix</keyword>
<dbReference type="InterPro" id="IPR000731">
    <property type="entry name" value="SSD"/>
</dbReference>
<dbReference type="OrthoDB" id="9757876at2"/>
<feature type="transmembrane region" description="Helical" evidence="1">
    <location>
        <begin position="427"/>
        <end position="446"/>
    </location>
</feature>
<feature type="transmembrane region" description="Helical" evidence="1">
    <location>
        <begin position="359"/>
        <end position="379"/>
    </location>
</feature>
<name>A0A1M7ZU00_9FLAO</name>
<evidence type="ECO:0000313" key="4">
    <source>
        <dbReference type="Proteomes" id="UP000184611"/>
    </source>
</evidence>
<feature type="transmembrane region" description="Helical" evidence="1">
    <location>
        <begin position="961"/>
        <end position="980"/>
    </location>
</feature>
<dbReference type="GO" id="GO:0042910">
    <property type="term" value="F:xenobiotic transmembrane transporter activity"/>
    <property type="evidence" value="ECO:0007669"/>
    <property type="project" value="TreeGrafter"/>
</dbReference>
<dbReference type="AlphaFoldDB" id="A0A1M7ZU00"/>
<dbReference type="Gene3D" id="3.30.70.1440">
    <property type="entry name" value="Multidrug efflux transporter AcrB pore domain"/>
    <property type="match status" value="1"/>
</dbReference>
<feature type="transmembrane region" description="Helical" evidence="1">
    <location>
        <begin position="889"/>
        <end position="909"/>
    </location>
</feature>
<dbReference type="GO" id="GO:0005886">
    <property type="term" value="C:plasma membrane"/>
    <property type="evidence" value="ECO:0007669"/>
    <property type="project" value="TreeGrafter"/>
</dbReference>
<dbReference type="EMBL" id="FRYK01000001">
    <property type="protein sequence ID" value="SHO72260.1"/>
    <property type="molecule type" value="Genomic_DNA"/>
</dbReference>
<dbReference type="SUPFAM" id="SSF82866">
    <property type="entry name" value="Multidrug efflux transporter AcrB transmembrane domain"/>
    <property type="match status" value="2"/>
</dbReference>
<evidence type="ECO:0000313" key="3">
    <source>
        <dbReference type="EMBL" id="SHO72260.1"/>
    </source>
</evidence>
<feature type="domain" description="SSD" evidence="2">
    <location>
        <begin position="370"/>
        <end position="487"/>
    </location>
</feature>
<keyword evidence="4" id="KW-1185">Reference proteome</keyword>
<dbReference type="Pfam" id="PF00873">
    <property type="entry name" value="ACR_tran"/>
    <property type="match status" value="1"/>
</dbReference>
<gene>
    <name evidence="3" type="ORF">SAMN05443547_0588</name>
</gene>
<protein>
    <submittedName>
        <fullName evidence="3">Hydrophobic/amphiphilic exporter-1, HAE1 family</fullName>
    </submittedName>
</protein>
<dbReference type="SUPFAM" id="SSF82714">
    <property type="entry name" value="Multidrug efflux transporter AcrB TolC docking domain, DN and DC subdomains"/>
    <property type="match status" value="2"/>
</dbReference>
<feature type="transmembrane region" description="Helical" evidence="1">
    <location>
        <begin position="860"/>
        <end position="882"/>
    </location>
</feature>
<reference evidence="4" key="1">
    <citation type="submission" date="2016-12" db="EMBL/GenBank/DDBJ databases">
        <authorList>
            <person name="Varghese N."/>
            <person name="Submissions S."/>
        </authorList>
    </citation>
    <scope>NUCLEOTIDE SEQUENCE [LARGE SCALE GENOMIC DNA]</scope>
    <source>
        <strain evidence="4">DSM 18830</strain>
    </source>
</reference>
<dbReference type="PANTHER" id="PTHR32063:SF0">
    <property type="entry name" value="SWARMING MOTILITY PROTEIN SWRC"/>
    <property type="match status" value="1"/>
</dbReference>
<dbReference type="InterPro" id="IPR001036">
    <property type="entry name" value="Acrflvin-R"/>
</dbReference>
<dbReference type="Proteomes" id="UP000184611">
    <property type="component" value="Unassembled WGS sequence"/>
</dbReference>
<dbReference type="Gene3D" id="3.30.70.1320">
    <property type="entry name" value="Multidrug efflux transporter AcrB pore domain like"/>
    <property type="match status" value="1"/>
</dbReference>
<dbReference type="Gene3D" id="3.30.70.1430">
    <property type="entry name" value="Multidrug efflux transporter AcrB pore domain"/>
    <property type="match status" value="2"/>
</dbReference>
<dbReference type="Gene3D" id="3.30.2090.10">
    <property type="entry name" value="Multidrug efflux transporter AcrB TolC docking domain, DN and DC subdomains"/>
    <property type="match status" value="2"/>
</dbReference>
<dbReference type="PRINTS" id="PR00702">
    <property type="entry name" value="ACRIFLAVINRP"/>
</dbReference>
<dbReference type="SUPFAM" id="SSF82693">
    <property type="entry name" value="Multidrug efflux transporter AcrB pore domain, PN1, PN2, PC1 and PC2 subdomains"/>
    <property type="match status" value="3"/>
</dbReference>
<organism evidence="3 4">
    <name type="scientific">Flavobacterium cucumis</name>
    <dbReference type="NCBI Taxonomy" id="416016"/>
    <lineage>
        <taxon>Bacteria</taxon>
        <taxon>Pseudomonadati</taxon>
        <taxon>Bacteroidota</taxon>
        <taxon>Flavobacteriia</taxon>
        <taxon>Flavobacteriales</taxon>
        <taxon>Flavobacteriaceae</taxon>
        <taxon>Flavobacterium</taxon>
    </lineage>
</organism>
<dbReference type="InterPro" id="IPR027463">
    <property type="entry name" value="AcrB_DN_DC_subdom"/>
</dbReference>
<proteinExistence type="predicted"/>
<feature type="transmembrane region" description="Helical" evidence="1">
    <location>
        <begin position="992"/>
        <end position="1018"/>
    </location>
</feature>
<dbReference type="PANTHER" id="PTHR32063">
    <property type="match status" value="1"/>
</dbReference>
<keyword evidence="1" id="KW-0812">Transmembrane</keyword>
<dbReference type="PROSITE" id="PS50156">
    <property type="entry name" value="SSD"/>
    <property type="match status" value="1"/>
</dbReference>
<feature type="transmembrane region" description="Helical" evidence="1">
    <location>
        <begin position="458"/>
        <end position="485"/>
    </location>
</feature>
<feature type="transmembrane region" description="Helical" evidence="1">
    <location>
        <begin position="915"/>
        <end position="940"/>
    </location>
</feature>
<dbReference type="STRING" id="416016.SAMN05443547_0588"/>
<feature type="transmembrane region" description="Helical" evidence="1">
    <location>
        <begin position="533"/>
        <end position="553"/>
    </location>
</feature>
<sequence>MKIVDISIKRPSMVIVLFTILLLGGLYSYKQLSYELIPKFEINVVTVSTVYPGASPSEVENTVTKKIEDAVSTMENIKKLESKSYESLSVVMITLTADADADYSLNDAQRKINAVLKDLPEDVDPPSLSKFSLSDLPIMTIGATASMDEVAFYDLLDKKIQPIVSRVPGVAQVNLVGGEEREIKVSLNASKLQGFGLSVPQVQQAVLSSNLDFPTGNIKTRENSTTIRLSGKYKSVEELRNLVITSNNGVQVRLGDVADVQDAQKDVSKISRINEKGSILLQVIKQSDANAVEVSKKVKEAIAKIEQDYAKSNLKLKVANDSSEFTLTAADNVMHDLFLAIFLVAFVMLFFLHSLRNAAIVMVSIPASLIATFIGISLMGYTLNLMSLLGLSLVVGILVDDAIVVLENIHRHMEMGKNKVRAAYDGAAEIGFTVTAITLVIVVVFLPIAMSTGLVSNIITQFCVTVIIATMLSLLASFTIVPWLFSRYGKLEHLNKESIFGKVILGFENYLDKFTHKVTDILTWSLNYKKTTLAIVTVIFFGSIFGLLGGGFIGGEFFSKTDKGEFLVQIEMPKDVSIEQTNFMTQKAEAYLKKDKNIVDMITTVGQTSDGMGATQSTAYKAEILISLVEKAKRDDNSFIYAAKIKRQLEKELVGAKVKTVPMGLLGADKAPIALTVTGPNFDDVMLFAQKAAAELKKVPGASEVKLTSEAGNPEIKVQVDRDKMAALGLNLQTVGLTMQTAFNGNTDGKFRAGEYEYDINIRFNEYDRSNINDVNNLIFVNNMGQQIKLSQFAEVIESSGPSMLERRDKSTSVTIEAQSVGRPSGTIATEWETVFSKMERPTGVNYVWGGDMENQTEGFGTLGIALLAAIILVYLVMVALYDDFVTPFVVLFSIPLSFIGALFALALTNNSLNIFTILGIIMLIGLVTKNAILLVDFANHRKEAGESTFNALVQANHARLRPILMTTIAMVIGMIPIALAKGAAAEMNNGLAWVIIGGLISSLFLTLIVVPVVYAIFDSIRVRLGKDVKVNYDELMTADYVHKELSEDGFTPKHEV</sequence>